<keyword evidence="7 20" id="KW-0479">Metal-binding</keyword>
<dbReference type="SUPFAM" id="SSF81665">
    <property type="entry name" value="Calcium ATPase, transmembrane domain M"/>
    <property type="match status" value="1"/>
</dbReference>
<organism evidence="22 23">
    <name type="scientific">Candidatus Xianfuyuplasma coldseepsis</name>
    <dbReference type="NCBI Taxonomy" id="2782163"/>
    <lineage>
        <taxon>Bacteria</taxon>
        <taxon>Bacillati</taxon>
        <taxon>Mycoplasmatota</taxon>
        <taxon>Mollicutes</taxon>
        <taxon>Candidatus Izemoplasmatales</taxon>
        <taxon>Candidatus Izemoplasmataceae</taxon>
        <taxon>Candidatus Xianfuyuplasma</taxon>
    </lineage>
</organism>
<dbReference type="GO" id="GO:0016887">
    <property type="term" value="F:ATP hydrolysis activity"/>
    <property type="evidence" value="ECO:0007669"/>
    <property type="project" value="InterPro"/>
</dbReference>
<dbReference type="SFLD" id="SFLDG00002">
    <property type="entry name" value="C1.7:_P-type_atpase_like"/>
    <property type="match status" value="1"/>
</dbReference>
<dbReference type="NCBIfam" id="TIGR01512">
    <property type="entry name" value="ATPase-IB2_Cd"/>
    <property type="match status" value="1"/>
</dbReference>
<comment type="similarity">
    <text evidence="2 20">Belongs to the cation transport ATPase (P-type) (TC 3.A.3) family. Type IB subfamily.</text>
</comment>
<evidence type="ECO:0000256" key="10">
    <source>
        <dbReference type="ARBA" id="ARBA00022796"/>
    </source>
</evidence>
<proteinExistence type="inferred from homology"/>
<dbReference type="SUPFAM" id="SSF55008">
    <property type="entry name" value="HMA, heavy metal-associated domain"/>
    <property type="match status" value="2"/>
</dbReference>
<reference evidence="22 23" key="1">
    <citation type="submission" date="2020-02" db="EMBL/GenBank/DDBJ databases">
        <authorList>
            <person name="Zheng R.K."/>
            <person name="Sun C.M."/>
        </authorList>
    </citation>
    <scope>NUCLEOTIDE SEQUENCE [LARGE SCALE GENOMIC DNA]</scope>
    <source>
        <strain evidence="23">zrk13</strain>
    </source>
</reference>
<dbReference type="Pfam" id="PF00122">
    <property type="entry name" value="E1-E2_ATPase"/>
    <property type="match status" value="1"/>
</dbReference>
<dbReference type="CDD" id="cd02094">
    <property type="entry name" value="P-type_ATPase_Cu-like"/>
    <property type="match status" value="1"/>
</dbReference>
<comment type="subcellular location">
    <subcellularLocation>
        <location evidence="1">Cell membrane</location>
        <topology evidence="1">Multi-pass membrane protein</topology>
    </subcellularLocation>
</comment>
<sequence length="795" mass="87557">MIKKSMKVNGMTCAMCAKTITNTFEHYEGISANVNVGAGKVIFTYDEETYTLIDIAKIVEEIGYEPVIEENLDDAKKLRMKMRKEIYISVFFSIPLLWAMFSHLSFTSFIWVPELLKDGIFQLVVAGIVQFYIGKRFYLAAYHSIKKKVLGMDILVVMGTTSAYLYSIYLLIEQLQNPVMHPTYYFEISALIITMVLIGNYIEHIAKERTTDALVELMNLGAKEARVLKDGKEQMVDIDEVFLGDHLVVLANEKIPVDGKVVEGTTYIDESMITGESIPVKKEAGSKVIGATINQRQRIIIEATKIGSDTMLAQIIQHVEEASAEKPPIQRSADKIASYFVPIVVSIALLNFIIHFAFLGYDFSIAFERTIAILVISCPCALGLATPTSILVGNGKAAQHHILYKGGEFFELANKIEAIAFDKTGTLTVGKPSVTDYVGNEDVLQLLYSLEKDSNHPISGAVLDYMKDHNIKSLPVKQFETIEGKGIKGVVDGKDIVVGSHKLLHDLSLTNPFADEHTTLINQAKTVNFVIVDNKVEAMYAVRDEIKDTSKQVITEMKARGLIPYMITGDNHVVANQIAKELGIEHVHSEVLPHEKAKIIESIQAEGHVVAFVGDGINDAPALKLADVGIAMGHGTDVAIDSSDVTLMSYDLGLVIKAIDMSKATLKNIYQNFGWAFSYNLVAIPLAATGRLSMVVAAAAMAFSSITVVLNALRLKAYKLPEFKSEKGGTTDMAKLEVPDMTCNHCKMTIEKALSEKGFSNIIIDLDTKIVNFDLDGRSVAVAREAIEQKGYTIK</sequence>
<gene>
    <name evidence="22" type="primary">cadA</name>
    <name evidence="22" type="ORF">G4Z02_03450</name>
</gene>
<dbReference type="NCBIfam" id="TIGR01511">
    <property type="entry name" value="ATPase-IB1_Cu"/>
    <property type="match status" value="1"/>
</dbReference>
<dbReference type="KEGG" id="xcl:G4Z02_03450"/>
<dbReference type="Gene3D" id="2.70.150.10">
    <property type="entry name" value="Calcium-transporting ATPase, cytoplasmic transduction domain A"/>
    <property type="match status" value="1"/>
</dbReference>
<evidence type="ECO:0000256" key="2">
    <source>
        <dbReference type="ARBA" id="ARBA00006024"/>
    </source>
</evidence>
<evidence type="ECO:0000259" key="21">
    <source>
        <dbReference type="PROSITE" id="PS50846"/>
    </source>
</evidence>
<evidence type="ECO:0000256" key="9">
    <source>
        <dbReference type="ARBA" id="ARBA00022741"/>
    </source>
</evidence>
<dbReference type="PROSITE" id="PS50846">
    <property type="entry name" value="HMA_2"/>
    <property type="match status" value="2"/>
</dbReference>
<dbReference type="NCBIfam" id="TIGR00003">
    <property type="entry name" value="copper ion binding protein"/>
    <property type="match status" value="1"/>
</dbReference>
<feature type="transmembrane region" description="Helical" evidence="20">
    <location>
        <begin position="150"/>
        <end position="172"/>
    </location>
</feature>
<dbReference type="GO" id="GO:0005524">
    <property type="term" value="F:ATP binding"/>
    <property type="evidence" value="ECO:0007669"/>
    <property type="project" value="UniProtKB-UniRule"/>
</dbReference>
<keyword evidence="11 20" id="KW-0067">ATP-binding</keyword>
<dbReference type="InterPro" id="IPR044492">
    <property type="entry name" value="P_typ_ATPase_HD_dom"/>
</dbReference>
<dbReference type="FunFam" id="2.70.150.10:FF:000020">
    <property type="entry name" value="Copper-exporting P-type ATPase A"/>
    <property type="match status" value="1"/>
</dbReference>
<evidence type="ECO:0000313" key="22">
    <source>
        <dbReference type="EMBL" id="QMS84845.1"/>
    </source>
</evidence>
<keyword evidence="9 20" id="KW-0547">Nucleotide-binding</keyword>
<keyword evidence="12" id="KW-0460">Magnesium</keyword>
<dbReference type="GO" id="GO:0043682">
    <property type="term" value="F:P-type divalent copper transporter activity"/>
    <property type="evidence" value="ECO:0007669"/>
    <property type="project" value="TreeGrafter"/>
</dbReference>
<keyword evidence="14 20" id="KW-1133">Transmembrane helix</keyword>
<dbReference type="NCBIfam" id="TIGR01494">
    <property type="entry name" value="ATPase_P-type"/>
    <property type="match status" value="1"/>
</dbReference>
<dbReference type="InterPro" id="IPR008250">
    <property type="entry name" value="ATPase_P-typ_transduc_dom_A_sf"/>
</dbReference>
<name>A0A7L7KQI5_9MOLU</name>
<dbReference type="GO" id="GO:0005507">
    <property type="term" value="F:copper ion binding"/>
    <property type="evidence" value="ECO:0007669"/>
    <property type="project" value="InterPro"/>
</dbReference>
<evidence type="ECO:0000256" key="16">
    <source>
        <dbReference type="ARBA" id="ARBA00023065"/>
    </source>
</evidence>
<dbReference type="PRINTS" id="PR00943">
    <property type="entry name" value="CUATPASE"/>
</dbReference>
<dbReference type="NCBIfam" id="TIGR01525">
    <property type="entry name" value="ATPase-IB_hvy"/>
    <property type="match status" value="1"/>
</dbReference>
<dbReference type="Pfam" id="PF00403">
    <property type="entry name" value="HMA"/>
    <property type="match status" value="2"/>
</dbReference>
<dbReference type="InterPro" id="IPR027256">
    <property type="entry name" value="P-typ_ATPase_IB"/>
</dbReference>
<accession>A0A7L7KQI5</accession>
<evidence type="ECO:0000313" key="23">
    <source>
        <dbReference type="Proteomes" id="UP000514720"/>
    </source>
</evidence>
<dbReference type="SFLD" id="SFLDF00027">
    <property type="entry name" value="p-type_atpase"/>
    <property type="match status" value="1"/>
</dbReference>
<dbReference type="EMBL" id="CP048914">
    <property type="protein sequence ID" value="QMS84845.1"/>
    <property type="molecule type" value="Genomic_DNA"/>
</dbReference>
<dbReference type="InterPro" id="IPR001757">
    <property type="entry name" value="P_typ_ATPase"/>
</dbReference>
<keyword evidence="8" id="KW-0677">Repeat</keyword>
<feature type="transmembrane region" description="Helical" evidence="20">
    <location>
        <begin position="336"/>
        <end position="359"/>
    </location>
</feature>
<dbReference type="InterPro" id="IPR017969">
    <property type="entry name" value="Heavy-metal-associated_CS"/>
</dbReference>
<dbReference type="Pfam" id="PF00702">
    <property type="entry name" value="Hydrolase"/>
    <property type="match status" value="1"/>
</dbReference>
<keyword evidence="4" id="KW-0813">Transport</keyword>
<dbReference type="InterPro" id="IPR023214">
    <property type="entry name" value="HAD_sf"/>
</dbReference>
<evidence type="ECO:0000256" key="15">
    <source>
        <dbReference type="ARBA" id="ARBA00023008"/>
    </source>
</evidence>
<feature type="domain" description="HMA" evidence="21">
    <location>
        <begin position="2"/>
        <end position="67"/>
    </location>
</feature>
<feature type="transmembrane region" description="Helical" evidence="20">
    <location>
        <begin position="669"/>
        <end position="688"/>
    </location>
</feature>
<dbReference type="InterPro" id="IPR036163">
    <property type="entry name" value="HMA_dom_sf"/>
</dbReference>
<keyword evidence="10" id="KW-0187">Copper transport</keyword>
<dbReference type="SUPFAM" id="SSF81653">
    <property type="entry name" value="Calcium ATPase, transduction domain A"/>
    <property type="match status" value="1"/>
</dbReference>
<evidence type="ECO:0000256" key="20">
    <source>
        <dbReference type="RuleBase" id="RU362081"/>
    </source>
</evidence>
<keyword evidence="16" id="KW-0406">Ion transport</keyword>
<evidence type="ECO:0000256" key="13">
    <source>
        <dbReference type="ARBA" id="ARBA00022967"/>
    </source>
</evidence>
<dbReference type="PRINTS" id="PR00119">
    <property type="entry name" value="CATATPASE"/>
</dbReference>
<dbReference type="InterPro" id="IPR023299">
    <property type="entry name" value="ATPase_P-typ_cyto_dom_N"/>
</dbReference>
<dbReference type="SUPFAM" id="SSF56784">
    <property type="entry name" value="HAD-like"/>
    <property type="match status" value="1"/>
</dbReference>
<dbReference type="InterPro" id="IPR006122">
    <property type="entry name" value="HMA_Cu_ion-bd"/>
</dbReference>
<dbReference type="GO" id="GO:0055070">
    <property type="term" value="P:copper ion homeostasis"/>
    <property type="evidence" value="ECO:0007669"/>
    <property type="project" value="TreeGrafter"/>
</dbReference>
<dbReference type="InterPro" id="IPR036412">
    <property type="entry name" value="HAD-like_sf"/>
</dbReference>
<dbReference type="CDD" id="cd00371">
    <property type="entry name" value="HMA"/>
    <property type="match status" value="2"/>
</dbReference>
<dbReference type="InterPro" id="IPR023298">
    <property type="entry name" value="ATPase_P-typ_TM_dom_sf"/>
</dbReference>
<keyword evidence="15" id="KW-0186">Copper</keyword>
<dbReference type="PROSITE" id="PS01047">
    <property type="entry name" value="HMA_1"/>
    <property type="match status" value="1"/>
</dbReference>
<dbReference type="SFLD" id="SFLDS00003">
    <property type="entry name" value="Haloacid_Dehalogenase"/>
    <property type="match status" value="1"/>
</dbReference>
<keyword evidence="13" id="KW-1278">Translocase</keyword>
<dbReference type="Gene3D" id="3.30.70.100">
    <property type="match status" value="2"/>
</dbReference>
<keyword evidence="23" id="KW-1185">Reference proteome</keyword>
<evidence type="ECO:0000256" key="18">
    <source>
        <dbReference type="ARBA" id="ARBA00029719"/>
    </source>
</evidence>
<dbReference type="RefSeq" id="WP_258878466.1">
    <property type="nucleotide sequence ID" value="NZ_CP048914.1"/>
</dbReference>
<dbReference type="InterPro" id="IPR059000">
    <property type="entry name" value="ATPase_P-type_domA"/>
</dbReference>
<dbReference type="PROSITE" id="PS01229">
    <property type="entry name" value="COF_2"/>
    <property type="match status" value="1"/>
</dbReference>
<feature type="transmembrane region" description="Helical" evidence="20">
    <location>
        <begin position="86"/>
        <end position="113"/>
    </location>
</feature>
<protein>
    <recommendedName>
        <fullName evidence="3">Copper-exporting P-type ATPase</fullName>
    </recommendedName>
    <alternativeName>
        <fullName evidence="18">Copper-exporting P-type ATPase A</fullName>
    </alternativeName>
    <alternativeName>
        <fullName evidence="19">Cu(+)-exporting ATPase</fullName>
    </alternativeName>
</protein>
<dbReference type="Gene3D" id="3.40.50.1000">
    <property type="entry name" value="HAD superfamily/HAD-like"/>
    <property type="match status" value="1"/>
</dbReference>
<dbReference type="PROSITE" id="PS00154">
    <property type="entry name" value="ATPASE_E1_E2"/>
    <property type="match status" value="1"/>
</dbReference>
<evidence type="ECO:0000256" key="17">
    <source>
        <dbReference type="ARBA" id="ARBA00023136"/>
    </source>
</evidence>
<evidence type="ECO:0000256" key="4">
    <source>
        <dbReference type="ARBA" id="ARBA00022448"/>
    </source>
</evidence>
<keyword evidence="6 20" id="KW-0812">Transmembrane</keyword>
<dbReference type="InterPro" id="IPR018303">
    <property type="entry name" value="ATPase_P-typ_P_site"/>
</dbReference>
<dbReference type="InterPro" id="IPR006121">
    <property type="entry name" value="HMA_dom"/>
</dbReference>
<feature type="transmembrane region" description="Helical" evidence="20">
    <location>
        <begin position="119"/>
        <end position="138"/>
    </location>
</feature>
<feature type="transmembrane region" description="Helical" evidence="20">
    <location>
        <begin position="184"/>
        <end position="202"/>
    </location>
</feature>
<feature type="transmembrane region" description="Helical" evidence="20">
    <location>
        <begin position="371"/>
        <end position="392"/>
    </location>
</feature>
<evidence type="ECO:0000256" key="6">
    <source>
        <dbReference type="ARBA" id="ARBA00022692"/>
    </source>
</evidence>
<evidence type="ECO:0000256" key="14">
    <source>
        <dbReference type="ARBA" id="ARBA00022989"/>
    </source>
</evidence>
<dbReference type="GO" id="GO:0005886">
    <property type="term" value="C:plasma membrane"/>
    <property type="evidence" value="ECO:0007669"/>
    <property type="project" value="UniProtKB-SubCell"/>
</dbReference>
<evidence type="ECO:0000256" key="7">
    <source>
        <dbReference type="ARBA" id="ARBA00022723"/>
    </source>
</evidence>
<dbReference type="Proteomes" id="UP000514720">
    <property type="component" value="Chromosome"/>
</dbReference>
<feature type="domain" description="HMA" evidence="21">
    <location>
        <begin position="732"/>
        <end position="795"/>
    </location>
</feature>
<evidence type="ECO:0000256" key="8">
    <source>
        <dbReference type="ARBA" id="ARBA00022737"/>
    </source>
</evidence>
<evidence type="ECO:0000256" key="3">
    <source>
        <dbReference type="ARBA" id="ARBA00015102"/>
    </source>
</evidence>
<dbReference type="AlphaFoldDB" id="A0A7L7KQI5"/>
<dbReference type="PANTHER" id="PTHR43520">
    <property type="entry name" value="ATP7, ISOFORM B"/>
    <property type="match status" value="1"/>
</dbReference>
<dbReference type="Gene3D" id="3.40.1110.10">
    <property type="entry name" value="Calcium-transporting ATPase, cytoplasmic domain N"/>
    <property type="match status" value="1"/>
</dbReference>
<evidence type="ECO:0000256" key="5">
    <source>
        <dbReference type="ARBA" id="ARBA00022475"/>
    </source>
</evidence>
<evidence type="ECO:0000256" key="1">
    <source>
        <dbReference type="ARBA" id="ARBA00004651"/>
    </source>
</evidence>
<dbReference type="PANTHER" id="PTHR43520:SF8">
    <property type="entry name" value="P-TYPE CU(+) TRANSPORTER"/>
    <property type="match status" value="1"/>
</dbReference>
<keyword evidence="17 20" id="KW-0472">Membrane</keyword>
<evidence type="ECO:0000256" key="11">
    <source>
        <dbReference type="ARBA" id="ARBA00022840"/>
    </source>
</evidence>
<evidence type="ECO:0000256" key="19">
    <source>
        <dbReference type="ARBA" id="ARBA00033239"/>
    </source>
</evidence>
<evidence type="ECO:0000256" key="12">
    <source>
        <dbReference type="ARBA" id="ARBA00022842"/>
    </source>
</evidence>
<feature type="transmembrane region" description="Helical" evidence="20">
    <location>
        <begin position="694"/>
        <end position="713"/>
    </location>
</feature>
<keyword evidence="5 20" id="KW-1003">Cell membrane</keyword>